<comment type="subcellular location">
    <subcellularLocation>
        <location evidence="1">Cell membrane</location>
        <topology evidence="1">Multi-pass membrane protein</topology>
    </subcellularLocation>
</comment>
<dbReference type="GO" id="GO:0016887">
    <property type="term" value="F:ATP hydrolysis activity"/>
    <property type="evidence" value="ECO:0007669"/>
    <property type="project" value="InterPro"/>
</dbReference>
<dbReference type="InterPro" id="IPR018490">
    <property type="entry name" value="cNMP-bd_dom_sf"/>
</dbReference>
<dbReference type="InterPro" id="IPR000595">
    <property type="entry name" value="cNMP-bd_dom"/>
</dbReference>
<evidence type="ECO:0000256" key="8">
    <source>
        <dbReference type="ARBA" id="ARBA00022840"/>
    </source>
</evidence>
<dbReference type="Proteomes" id="UP000053372">
    <property type="component" value="Unassembled WGS sequence"/>
</dbReference>
<dbReference type="Pfam" id="PF00664">
    <property type="entry name" value="ABC_membrane"/>
    <property type="match status" value="1"/>
</dbReference>
<dbReference type="SMART" id="SM00382">
    <property type="entry name" value="AAA"/>
    <property type="match status" value="1"/>
</dbReference>
<dbReference type="PANTHER" id="PTHR43394:SF1">
    <property type="entry name" value="ATP-BINDING CASSETTE SUB-FAMILY B MEMBER 10, MITOCHONDRIAL"/>
    <property type="match status" value="1"/>
</dbReference>
<keyword evidence="8" id="KW-0067">ATP-binding</keyword>
<dbReference type="PROSITE" id="PS50042">
    <property type="entry name" value="CNMP_BINDING_3"/>
    <property type="match status" value="1"/>
</dbReference>
<dbReference type="CDD" id="cd00038">
    <property type="entry name" value="CAP_ED"/>
    <property type="match status" value="1"/>
</dbReference>
<feature type="transmembrane region" description="Helical" evidence="11">
    <location>
        <begin position="596"/>
        <end position="620"/>
    </location>
</feature>
<keyword evidence="4 11" id="KW-0812">Transmembrane</keyword>
<evidence type="ECO:0000259" key="13">
    <source>
        <dbReference type="PROSITE" id="PS50893"/>
    </source>
</evidence>
<dbReference type="Pfam" id="PF00005">
    <property type="entry name" value="ABC_tran"/>
    <property type="match status" value="1"/>
</dbReference>
<dbReference type="Gene3D" id="1.20.1560.10">
    <property type="entry name" value="ABC transporter type 1, transmembrane domain"/>
    <property type="match status" value="1"/>
</dbReference>
<keyword evidence="7" id="KW-0788">Thiol protease</keyword>
<dbReference type="InterPro" id="IPR005074">
    <property type="entry name" value="Peptidase_C39"/>
</dbReference>
<dbReference type="SUPFAM" id="SSF90123">
    <property type="entry name" value="ABC transporter transmembrane region"/>
    <property type="match status" value="1"/>
</dbReference>
<dbReference type="CDD" id="cd18782">
    <property type="entry name" value="ABC_6TM_PrtD_LapB_HlyB_like"/>
    <property type="match status" value="1"/>
</dbReference>
<dbReference type="InterPro" id="IPR017871">
    <property type="entry name" value="ABC_transporter-like_CS"/>
</dbReference>
<keyword evidence="10 11" id="KW-0472">Membrane</keyword>
<dbReference type="PROSITE" id="PS00211">
    <property type="entry name" value="ABC_TRANSPORTER_1"/>
    <property type="match status" value="1"/>
</dbReference>
<dbReference type="SUPFAM" id="SSF51206">
    <property type="entry name" value="cAMP-binding domain-like"/>
    <property type="match status" value="1"/>
</dbReference>
<dbReference type="InterPro" id="IPR010132">
    <property type="entry name" value="ATPase_T1SS_HlyB"/>
</dbReference>
<evidence type="ECO:0000256" key="4">
    <source>
        <dbReference type="ARBA" id="ARBA00022692"/>
    </source>
</evidence>
<dbReference type="InterPro" id="IPR036640">
    <property type="entry name" value="ABC1_TM_sf"/>
</dbReference>
<dbReference type="RefSeq" id="WP_027843233.1">
    <property type="nucleotide sequence ID" value="NZ_LMTZ01000084.1"/>
</dbReference>
<feature type="transmembrane region" description="Helical" evidence="11">
    <location>
        <begin position="458"/>
        <end position="478"/>
    </location>
</feature>
<dbReference type="SUPFAM" id="SSF52540">
    <property type="entry name" value="P-loop containing nucleoside triphosphate hydrolases"/>
    <property type="match status" value="1"/>
</dbReference>
<proteinExistence type="predicted"/>
<dbReference type="OrthoDB" id="516912at2"/>
<dbReference type="InterPro" id="IPR039421">
    <property type="entry name" value="Type_1_exporter"/>
</dbReference>
<evidence type="ECO:0000256" key="2">
    <source>
        <dbReference type="ARBA" id="ARBA00022448"/>
    </source>
</evidence>
<keyword evidence="6" id="KW-0378">Hydrolase</keyword>
<sequence>MSYTAINIEEFLATIAPFDQLSPAELKNITQQTQLFRYRIGQAILTREKMPAQIHVLFEGKARLLGYDPKTNNPVTLKLLVPGEILGWVGLIRNIACETAIASSEVICVTIPAVNFLTILRNEQAFASHFHEQASLIEIFEVLGAQLQQQADDHLIMRSSGANNLKDLALQASENIEVVHDFTAIDSRIMSPERVWLVGGGAVPKELVGTRFYGREDNRSQLPTGSQPRLLGFPTNIFVRDTEKIPVEGQVGLKAPSNDELPPTSIEIPYAPEDIPESEDAFDSGNFGNKQYPYIRGRGGVDAVLACFGMLSKYLDIPFRREVVRKVLVSQEQRSGALSLQHCGAVGELVGLKAQLLGVPPKAVGRLEGPAIVQWQGSFALLYEVSPKKIILAVPEVGILKERSENVAQIMAQSVPTEQGQEQVNAIPVLLLKPSRDTPQKNFGLSWFLPSLIKYRRVLLEVFIASFFVQLFGLANPLMTQIIIDKVLNQNSPNTLQVLGFFLLVVALFEAVLTSIRTYLFVDTTNRIDMALGSEIIDHLLRLPLRYFERRPVGELSTRVNELEKIRQFLTGTALTVVLDAVFSVIYIVVMFIYSWILALVALSTLPFFALLTFIFSPIVRRQLRTKAERNAEAQSHLVEVLSGIQTVKAQNIELRSRWKWQERYARYVSAGFKTVLTSTAASSSSGFLNKLSGLLVLWAGAHLVLQQQLTLGQLIAFRIIAGYVTTPLLRLTQLWQNFQETALSLERLSDIVDSPQEATEEDKGNIPMPGLQGAVKYENVSFRFKTSGPLQLDNVSLEFPPGVFVGIVGQSGSGKSTMMKLLPRLYPLESGRILIDGYDINKVELYSLRQQIGIVPQDTLLFEGSVQENIALNHPDATPEEIIEAAKIAAAHDFVMSLPNGYNTRVGERGSALSGGQRQRIALARTVLQNPRLLILDEATSALDYESERQVCLNLAEAFSDRTVFFITHRLSTIRSADTILMMDKGSVVEQGTHSELMALRGRYYCLYQQQDAQL</sequence>
<evidence type="ECO:0000256" key="10">
    <source>
        <dbReference type="ARBA" id="ARBA00023136"/>
    </source>
</evidence>
<dbReference type="PROSITE" id="PS50929">
    <property type="entry name" value="ABC_TM1F"/>
    <property type="match status" value="1"/>
</dbReference>
<dbReference type="Gene3D" id="3.40.50.300">
    <property type="entry name" value="P-loop containing nucleotide triphosphate hydrolases"/>
    <property type="match status" value="1"/>
</dbReference>
<gene>
    <name evidence="16" type="ORF">BC008_31145</name>
</gene>
<accession>A0A0V7ZTL1</accession>
<evidence type="ECO:0000256" key="3">
    <source>
        <dbReference type="ARBA" id="ARBA00022475"/>
    </source>
</evidence>
<keyword evidence="2" id="KW-0813">Transport</keyword>
<dbReference type="AlphaFoldDB" id="A0A0V7ZTL1"/>
<keyword evidence="3" id="KW-1003">Cell membrane</keyword>
<dbReference type="GO" id="GO:0005524">
    <property type="term" value="F:ATP binding"/>
    <property type="evidence" value="ECO:0007669"/>
    <property type="project" value="UniProtKB-KW"/>
</dbReference>
<feature type="domain" description="ABC transporter" evidence="13">
    <location>
        <begin position="776"/>
        <end position="1011"/>
    </location>
</feature>
<keyword evidence="5" id="KW-0547">Nucleotide-binding</keyword>
<keyword evidence="9 11" id="KW-1133">Transmembrane helix</keyword>
<comment type="caution">
    <text evidence="16">The sequence shown here is derived from an EMBL/GenBank/DDBJ whole genome shotgun (WGS) entry which is preliminary data.</text>
</comment>
<protein>
    <submittedName>
        <fullName evidence="16">Peptidase C39</fullName>
    </submittedName>
</protein>
<dbReference type="InterPro" id="IPR027417">
    <property type="entry name" value="P-loop_NTPase"/>
</dbReference>
<name>A0A0V7ZTL1_9CYAN</name>
<dbReference type="EMBL" id="LMTZ01000084">
    <property type="protein sequence ID" value="KST67848.1"/>
    <property type="molecule type" value="Genomic_DNA"/>
</dbReference>
<reference evidence="16 17" key="1">
    <citation type="journal article" date="2015" name="Genome Announc.">
        <title>Draft Genome of the Euendolithic (true boring) Cyanobacterium Mastigocoleus testarum strain BC008.</title>
        <authorList>
            <person name="Guida B.S."/>
            <person name="Garcia-Pichel F."/>
        </authorList>
    </citation>
    <scope>NUCLEOTIDE SEQUENCE [LARGE SCALE GENOMIC DNA]</scope>
    <source>
        <strain evidence="16 17">BC008</strain>
    </source>
</reference>
<evidence type="ECO:0000259" key="15">
    <source>
        <dbReference type="PROSITE" id="PS50990"/>
    </source>
</evidence>
<dbReference type="InterPro" id="IPR003439">
    <property type="entry name" value="ABC_transporter-like_ATP-bd"/>
</dbReference>
<evidence type="ECO:0000256" key="6">
    <source>
        <dbReference type="ARBA" id="ARBA00022801"/>
    </source>
</evidence>
<dbReference type="GO" id="GO:0006508">
    <property type="term" value="P:proteolysis"/>
    <property type="evidence" value="ECO:0007669"/>
    <property type="project" value="InterPro"/>
</dbReference>
<dbReference type="Gene3D" id="3.90.70.10">
    <property type="entry name" value="Cysteine proteinases"/>
    <property type="match status" value="1"/>
</dbReference>
<dbReference type="GO" id="GO:0015421">
    <property type="term" value="F:ABC-type oligopeptide transporter activity"/>
    <property type="evidence" value="ECO:0007669"/>
    <property type="project" value="TreeGrafter"/>
</dbReference>
<dbReference type="CDD" id="cd02259">
    <property type="entry name" value="Peptidase_C39_like"/>
    <property type="match status" value="1"/>
</dbReference>
<dbReference type="GO" id="GO:0030256">
    <property type="term" value="C:type I protein secretion system complex"/>
    <property type="evidence" value="ECO:0007669"/>
    <property type="project" value="InterPro"/>
</dbReference>
<evidence type="ECO:0000313" key="16">
    <source>
        <dbReference type="EMBL" id="KST67848.1"/>
    </source>
</evidence>
<feature type="domain" description="Peptidase C39" evidence="15">
    <location>
        <begin position="296"/>
        <end position="418"/>
    </location>
</feature>
<keyword evidence="7" id="KW-0645">Protease</keyword>
<feature type="transmembrane region" description="Helical" evidence="11">
    <location>
        <begin position="569"/>
        <end position="590"/>
    </location>
</feature>
<dbReference type="GO" id="GO:0030253">
    <property type="term" value="P:protein secretion by the type I secretion system"/>
    <property type="evidence" value="ECO:0007669"/>
    <property type="project" value="InterPro"/>
</dbReference>
<dbReference type="PROSITE" id="PS50990">
    <property type="entry name" value="PEPTIDASE_C39"/>
    <property type="match status" value="1"/>
</dbReference>
<feature type="transmembrane region" description="Helical" evidence="11">
    <location>
        <begin position="498"/>
        <end position="520"/>
    </location>
</feature>
<dbReference type="PROSITE" id="PS50893">
    <property type="entry name" value="ABC_TRANSPORTER_2"/>
    <property type="match status" value="1"/>
</dbReference>
<dbReference type="InterPro" id="IPR014710">
    <property type="entry name" value="RmlC-like_jellyroll"/>
</dbReference>
<dbReference type="Pfam" id="PF00027">
    <property type="entry name" value="cNMP_binding"/>
    <property type="match status" value="1"/>
</dbReference>
<dbReference type="SMART" id="SM00100">
    <property type="entry name" value="cNMP"/>
    <property type="match status" value="1"/>
</dbReference>
<feature type="domain" description="ABC transmembrane type-1" evidence="14">
    <location>
        <begin position="462"/>
        <end position="741"/>
    </location>
</feature>
<dbReference type="Gene3D" id="2.60.120.10">
    <property type="entry name" value="Jelly Rolls"/>
    <property type="match status" value="1"/>
</dbReference>
<keyword evidence="17" id="KW-1185">Reference proteome</keyword>
<dbReference type="Pfam" id="PF03412">
    <property type="entry name" value="Peptidase_C39"/>
    <property type="match status" value="1"/>
</dbReference>
<evidence type="ECO:0000256" key="5">
    <source>
        <dbReference type="ARBA" id="ARBA00022741"/>
    </source>
</evidence>
<organism evidence="16 17">
    <name type="scientific">Mastigocoleus testarum BC008</name>
    <dbReference type="NCBI Taxonomy" id="371196"/>
    <lineage>
        <taxon>Bacteria</taxon>
        <taxon>Bacillati</taxon>
        <taxon>Cyanobacteriota</taxon>
        <taxon>Cyanophyceae</taxon>
        <taxon>Nostocales</taxon>
        <taxon>Hapalosiphonaceae</taxon>
        <taxon>Mastigocoleus</taxon>
    </lineage>
</organism>
<dbReference type="GO" id="GO:0005886">
    <property type="term" value="C:plasma membrane"/>
    <property type="evidence" value="ECO:0007669"/>
    <property type="project" value="UniProtKB-SubCell"/>
</dbReference>
<dbReference type="GO" id="GO:0008234">
    <property type="term" value="F:cysteine-type peptidase activity"/>
    <property type="evidence" value="ECO:0007669"/>
    <property type="project" value="UniProtKB-KW"/>
</dbReference>
<dbReference type="FunFam" id="3.40.50.300:FF:000221">
    <property type="entry name" value="Multidrug ABC transporter ATP-binding protein"/>
    <property type="match status" value="1"/>
</dbReference>
<dbReference type="InterPro" id="IPR003593">
    <property type="entry name" value="AAA+_ATPase"/>
</dbReference>
<dbReference type="InterPro" id="IPR011527">
    <property type="entry name" value="ABC1_TM_dom"/>
</dbReference>
<evidence type="ECO:0000256" key="7">
    <source>
        <dbReference type="ARBA" id="ARBA00022807"/>
    </source>
</evidence>
<feature type="domain" description="Cyclic nucleotide-binding" evidence="12">
    <location>
        <begin position="17"/>
        <end position="120"/>
    </location>
</feature>
<evidence type="ECO:0000256" key="9">
    <source>
        <dbReference type="ARBA" id="ARBA00022989"/>
    </source>
</evidence>
<evidence type="ECO:0000259" key="12">
    <source>
        <dbReference type="PROSITE" id="PS50042"/>
    </source>
</evidence>
<evidence type="ECO:0000313" key="17">
    <source>
        <dbReference type="Proteomes" id="UP000053372"/>
    </source>
</evidence>
<evidence type="ECO:0000256" key="11">
    <source>
        <dbReference type="SAM" id="Phobius"/>
    </source>
</evidence>
<evidence type="ECO:0000259" key="14">
    <source>
        <dbReference type="PROSITE" id="PS50929"/>
    </source>
</evidence>
<evidence type="ECO:0000256" key="1">
    <source>
        <dbReference type="ARBA" id="ARBA00004651"/>
    </source>
</evidence>
<dbReference type="PANTHER" id="PTHR43394">
    <property type="entry name" value="ATP-DEPENDENT PERMEASE MDL1, MITOCHONDRIAL"/>
    <property type="match status" value="1"/>
</dbReference>
<dbReference type="NCBIfam" id="TIGR01846">
    <property type="entry name" value="type_I_sec_HlyB"/>
    <property type="match status" value="1"/>
</dbReference>